<evidence type="ECO:0000259" key="3">
    <source>
        <dbReference type="PROSITE" id="PS51229"/>
    </source>
</evidence>
<feature type="compositionally biased region" description="Basic and acidic residues" evidence="2">
    <location>
        <begin position="27"/>
        <end position="40"/>
    </location>
</feature>
<dbReference type="GO" id="GO:0016874">
    <property type="term" value="F:ligase activity"/>
    <property type="evidence" value="ECO:0007669"/>
    <property type="project" value="UniProtKB-KW"/>
</dbReference>
<dbReference type="InterPro" id="IPR014764">
    <property type="entry name" value="DCN-prot"/>
</dbReference>
<evidence type="ECO:0000313" key="5">
    <source>
        <dbReference type="Proteomes" id="UP001628179"/>
    </source>
</evidence>
<dbReference type="Proteomes" id="UP001628179">
    <property type="component" value="Unassembled WGS sequence"/>
</dbReference>
<protein>
    <recommendedName>
        <fullName evidence="1">Defective in cullin neddylation protein</fullName>
    </recommendedName>
</protein>
<organism evidence="4 5">
    <name type="scientific">Madurella fahalii</name>
    <dbReference type="NCBI Taxonomy" id="1157608"/>
    <lineage>
        <taxon>Eukaryota</taxon>
        <taxon>Fungi</taxon>
        <taxon>Dikarya</taxon>
        <taxon>Ascomycota</taxon>
        <taxon>Pezizomycotina</taxon>
        <taxon>Sordariomycetes</taxon>
        <taxon>Sordariomycetidae</taxon>
        <taxon>Sordariales</taxon>
        <taxon>Sordariales incertae sedis</taxon>
        <taxon>Madurella</taxon>
    </lineage>
</organism>
<feature type="region of interest" description="Disordered" evidence="2">
    <location>
        <begin position="1"/>
        <end position="52"/>
    </location>
</feature>
<keyword evidence="4" id="KW-0436">Ligase</keyword>
<dbReference type="Gene3D" id="1.10.238.10">
    <property type="entry name" value="EF-hand"/>
    <property type="match status" value="1"/>
</dbReference>
<gene>
    <name evidence="4" type="primary">DCN1</name>
    <name evidence="4" type="ORF">MFIFM68171_11276</name>
</gene>
<dbReference type="InterPro" id="IPR005176">
    <property type="entry name" value="PONY_dom"/>
</dbReference>
<reference evidence="4 5" key="1">
    <citation type="submission" date="2024-09" db="EMBL/GenBank/DDBJ databases">
        <title>Itraconazole resistance in Madurella fahalii resulting from another homologue of gene encoding cytochrome P450 14-alpha sterol demethylase (CYP51).</title>
        <authorList>
            <person name="Yoshioka I."/>
            <person name="Fahal A.H."/>
            <person name="Kaneko S."/>
            <person name="Yaguchi T."/>
        </authorList>
    </citation>
    <scope>NUCLEOTIDE SEQUENCE [LARGE SCALE GENOMIC DNA]</scope>
    <source>
        <strain evidence="4 5">IFM 68171</strain>
    </source>
</reference>
<evidence type="ECO:0000256" key="1">
    <source>
        <dbReference type="RuleBase" id="RU410713"/>
    </source>
</evidence>
<dbReference type="Gene3D" id="1.10.238.200">
    <property type="entry name" value="Cullin, PONY binding domain"/>
    <property type="match status" value="1"/>
</dbReference>
<name>A0ABQ0GTJ3_9PEZI</name>
<dbReference type="EMBL" id="BAAFSV010000006">
    <property type="protein sequence ID" value="GAB1321066.1"/>
    <property type="molecule type" value="Genomic_DNA"/>
</dbReference>
<evidence type="ECO:0000313" key="4">
    <source>
        <dbReference type="EMBL" id="GAB1321066.1"/>
    </source>
</evidence>
<keyword evidence="5" id="KW-1185">Reference proteome</keyword>
<dbReference type="Pfam" id="PF03556">
    <property type="entry name" value="Cullin_binding"/>
    <property type="match status" value="1"/>
</dbReference>
<feature type="domain" description="DCUN1" evidence="3">
    <location>
        <begin position="51"/>
        <end position="280"/>
    </location>
</feature>
<comment type="function">
    <text evidence="1">Neddylation of cullins play an essential role in the regulation of SCF-type complexes activity.</text>
</comment>
<dbReference type="InterPro" id="IPR042460">
    <property type="entry name" value="DCN1-like_PONY"/>
</dbReference>
<accession>A0ABQ0GTJ3</accession>
<dbReference type="RefSeq" id="XP_070922796.1">
    <property type="nucleotide sequence ID" value="XM_071066695.1"/>
</dbReference>
<dbReference type="GeneID" id="98182018"/>
<dbReference type="PANTHER" id="PTHR12281:SF31">
    <property type="entry name" value="DCN1-LIKE PROTEIN 3"/>
    <property type="match status" value="1"/>
</dbReference>
<dbReference type="PROSITE" id="PS51229">
    <property type="entry name" value="DCUN1"/>
    <property type="match status" value="1"/>
</dbReference>
<dbReference type="PANTHER" id="PTHR12281">
    <property type="entry name" value="RP42 RELATED"/>
    <property type="match status" value="1"/>
</dbReference>
<feature type="compositionally biased region" description="Basic and acidic residues" evidence="2">
    <location>
        <begin position="1"/>
        <end position="10"/>
    </location>
</feature>
<sequence>MPKPLQEKSAAKPSSRKPYQKAGPTSKSDHKGRVDTDHGKSKSKSASKGPPVEDVLNVMFDELLSEDDKDADKSGNTMFAASSQAYIQRLGASAENYEMFVVLDIVNADALGQISRAGFVEGWARQRVPEVGKKADNEKTVPPNLSAHQQHVRYCCGKVTTDPAYFKALYQRAFLAGREPQQKSINMEVAIVFWGMMFEPTMRSWRSAKVDWLQAWTDYLTEKFYVEDGDKSRWTRTVSRDLWTQAALFAAKTMEDESLSFWSEEQAWPGLIDEFVVWCREKRIVATKNTEDMEVDE</sequence>
<comment type="caution">
    <text evidence="4">The sequence shown here is derived from an EMBL/GenBank/DDBJ whole genome shotgun (WGS) entry which is preliminary data.</text>
</comment>
<evidence type="ECO:0000256" key="2">
    <source>
        <dbReference type="SAM" id="MobiDB-lite"/>
    </source>
</evidence>
<proteinExistence type="predicted"/>